<reference evidence="5 6" key="1">
    <citation type="submission" date="2019-09" db="EMBL/GenBank/DDBJ databases">
        <title>The Halomonas whole genome shotgun (WGS).</title>
        <authorList>
            <person name="Xie Z."/>
        </authorList>
    </citation>
    <scope>NUCLEOTIDE SEQUENCE [LARGE SCALE GENOMIC DNA]</scope>
    <source>
        <strain evidence="5 6">NBT06E8</strain>
    </source>
</reference>
<dbReference type="InterPro" id="IPR029787">
    <property type="entry name" value="Nucleotide_cyclase"/>
</dbReference>
<dbReference type="RefSeq" id="WP_153842951.1">
    <property type="nucleotide sequence ID" value="NZ_CP048602.1"/>
</dbReference>
<dbReference type="PANTHER" id="PTHR45138">
    <property type="entry name" value="REGULATORY COMPONENTS OF SENSORY TRANSDUCTION SYSTEM"/>
    <property type="match status" value="1"/>
</dbReference>
<protein>
    <recommendedName>
        <fullName evidence="1">diguanylate cyclase</fullName>
        <ecNumber evidence="1">2.7.7.65</ecNumber>
    </recommendedName>
</protein>
<evidence type="ECO:0000313" key="5">
    <source>
        <dbReference type="EMBL" id="KAE8438719.1"/>
    </source>
</evidence>
<feature type="domain" description="HDOD" evidence="4">
    <location>
        <begin position="33"/>
        <end position="225"/>
    </location>
</feature>
<accession>A0ABQ6X9N4</accession>
<evidence type="ECO:0000259" key="3">
    <source>
        <dbReference type="PROSITE" id="PS50887"/>
    </source>
</evidence>
<name>A0ABQ6X9N4_9GAMM</name>
<dbReference type="EMBL" id="VWRT01000005">
    <property type="protein sequence ID" value="KAE8438719.1"/>
    <property type="molecule type" value="Genomic_DNA"/>
</dbReference>
<dbReference type="Proteomes" id="UP000466130">
    <property type="component" value="Unassembled WGS sequence"/>
</dbReference>
<comment type="catalytic activity">
    <reaction evidence="2">
        <text>2 GTP = 3',3'-c-di-GMP + 2 diphosphate</text>
        <dbReference type="Rhea" id="RHEA:24898"/>
        <dbReference type="ChEBI" id="CHEBI:33019"/>
        <dbReference type="ChEBI" id="CHEBI:37565"/>
        <dbReference type="ChEBI" id="CHEBI:58805"/>
        <dbReference type="EC" id="2.7.7.65"/>
    </reaction>
</comment>
<feature type="domain" description="GGDEF" evidence="3">
    <location>
        <begin position="374"/>
        <end position="509"/>
    </location>
</feature>
<dbReference type="Gene3D" id="3.30.70.270">
    <property type="match status" value="1"/>
</dbReference>
<dbReference type="SMART" id="SM00267">
    <property type="entry name" value="GGDEF"/>
    <property type="match status" value="1"/>
</dbReference>
<dbReference type="EC" id="2.7.7.65" evidence="1"/>
<dbReference type="InterPro" id="IPR043128">
    <property type="entry name" value="Rev_trsase/Diguanyl_cyclase"/>
</dbReference>
<dbReference type="Gene3D" id="1.10.3210.10">
    <property type="entry name" value="Hypothetical protein af1432"/>
    <property type="match status" value="1"/>
</dbReference>
<dbReference type="SUPFAM" id="SSF55073">
    <property type="entry name" value="Nucleotide cyclase"/>
    <property type="match status" value="1"/>
</dbReference>
<dbReference type="InterPro" id="IPR050469">
    <property type="entry name" value="Diguanylate_Cyclase"/>
</dbReference>
<dbReference type="PROSITE" id="PS51833">
    <property type="entry name" value="HDOD"/>
    <property type="match status" value="1"/>
</dbReference>
<keyword evidence="6" id="KW-1185">Reference proteome</keyword>
<evidence type="ECO:0000313" key="6">
    <source>
        <dbReference type="Proteomes" id="UP000466130"/>
    </source>
</evidence>
<dbReference type="Pfam" id="PF08668">
    <property type="entry name" value="HDOD"/>
    <property type="match status" value="1"/>
</dbReference>
<dbReference type="CDD" id="cd01949">
    <property type="entry name" value="GGDEF"/>
    <property type="match status" value="1"/>
</dbReference>
<dbReference type="SUPFAM" id="SSF109604">
    <property type="entry name" value="HD-domain/PDEase-like"/>
    <property type="match status" value="1"/>
</dbReference>
<evidence type="ECO:0000256" key="2">
    <source>
        <dbReference type="ARBA" id="ARBA00034247"/>
    </source>
</evidence>
<sequence>MTGPTAVSETLYTSLANQLPSFLSNALLQCKRLPSLPAVALNVLEITRTSDATLSDYARAIEHDPALTARVMSVANSVHYLRAAQPPHTCFEATQRMGLDVTLATVLSFCLFENDHSARGRQHFWRRAITSAVAASYLAQQLCPHQAGSVFTAALLQDIGILALQTAYPNDAERLYGTEQASHGHTQQVEKRYFGCDHALIGAWLLAKWGAHDDLIRAIQRSHEGLETDNPSVLCLRVSGALADAWLSADPAQALAGVMRQLRTLATADEWALAGLLAHLEYTLPPLMETLGLSQPVSIDSVRLLQEAQQLLYEHTLSLSARLDAQQKARDALLDDYAQLEQRSRIDPLTQLANRAWLEEQLRERFHLCLSTKRTMSVVFIDLDHFKVLNDRFGHQAGDEVLARFGKMLASLVRVGDLAGRYGGEEFLVILPDENAEGAKRFAERITRRLQERPMARIEQEPLYVSVSIGVACLTDGGFGNERELIDAADQSMYFIKRSGRGGVSVYGQ</sequence>
<dbReference type="InterPro" id="IPR000160">
    <property type="entry name" value="GGDEF_dom"/>
</dbReference>
<dbReference type="NCBIfam" id="TIGR00254">
    <property type="entry name" value="GGDEF"/>
    <property type="match status" value="1"/>
</dbReference>
<organism evidence="5 6">
    <name type="scientific">Vreelandella piezotolerans</name>
    <dbReference type="NCBI Taxonomy" id="2609667"/>
    <lineage>
        <taxon>Bacteria</taxon>
        <taxon>Pseudomonadati</taxon>
        <taxon>Pseudomonadota</taxon>
        <taxon>Gammaproteobacteria</taxon>
        <taxon>Oceanospirillales</taxon>
        <taxon>Halomonadaceae</taxon>
        <taxon>Vreelandella</taxon>
    </lineage>
</organism>
<dbReference type="InterPro" id="IPR013976">
    <property type="entry name" value="HDOD"/>
</dbReference>
<evidence type="ECO:0000256" key="1">
    <source>
        <dbReference type="ARBA" id="ARBA00012528"/>
    </source>
</evidence>
<evidence type="ECO:0000259" key="4">
    <source>
        <dbReference type="PROSITE" id="PS51833"/>
    </source>
</evidence>
<dbReference type="PANTHER" id="PTHR45138:SF9">
    <property type="entry name" value="DIGUANYLATE CYCLASE DGCM-RELATED"/>
    <property type="match status" value="1"/>
</dbReference>
<dbReference type="Pfam" id="PF00990">
    <property type="entry name" value="GGDEF"/>
    <property type="match status" value="1"/>
</dbReference>
<proteinExistence type="predicted"/>
<comment type="caution">
    <text evidence="5">The sequence shown here is derived from an EMBL/GenBank/DDBJ whole genome shotgun (WGS) entry which is preliminary data.</text>
</comment>
<dbReference type="PROSITE" id="PS50887">
    <property type="entry name" value="GGDEF"/>
    <property type="match status" value="1"/>
</dbReference>
<gene>
    <name evidence="5" type="ORF">F1978_07140</name>
</gene>